<protein>
    <submittedName>
        <fullName evidence="1">Uncharacterized protein</fullName>
    </submittedName>
</protein>
<evidence type="ECO:0000313" key="1">
    <source>
        <dbReference type="EMBL" id="KAK0169815.1"/>
    </source>
</evidence>
<dbReference type="AlphaFoldDB" id="A0AA39FHR2"/>
<keyword evidence="2" id="KW-1185">Reference proteome</keyword>
<reference evidence="1" key="1">
    <citation type="journal article" date="2023" name="bioRxiv">
        <title>Scaffold-level genome assemblies of two parasitoid biocontrol wasps reveal the parthenogenesis mechanism and an associated novel virus.</title>
        <authorList>
            <person name="Inwood S."/>
            <person name="Skelly J."/>
            <person name="Guhlin J."/>
            <person name="Harrop T."/>
            <person name="Goldson S."/>
            <person name="Dearden P."/>
        </authorList>
    </citation>
    <scope>NUCLEOTIDE SEQUENCE</scope>
    <source>
        <strain evidence="1">Irish</strain>
        <tissue evidence="1">Whole body</tissue>
    </source>
</reference>
<reference evidence="1" key="2">
    <citation type="submission" date="2023-03" db="EMBL/GenBank/DDBJ databases">
        <authorList>
            <person name="Inwood S.N."/>
            <person name="Skelly J.G."/>
            <person name="Guhlin J."/>
            <person name="Harrop T.W.R."/>
            <person name="Goldson S.G."/>
            <person name="Dearden P.K."/>
        </authorList>
    </citation>
    <scope>NUCLEOTIDE SEQUENCE</scope>
    <source>
        <strain evidence="1">Irish</strain>
        <tissue evidence="1">Whole body</tissue>
    </source>
</reference>
<name>A0AA39FHR2_9HYME</name>
<gene>
    <name evidence="1" type="ORF">PV328_010453</name>
</gene>
<dbReference type="EMBL" id="JAQQBS010000004">
    <property type="protein sequence ID" value="KAK0169815.1"/>
    <property type="molecule type" value="Genomic_DNA"/>
</dbReference>
<dbReference type="Proteomes" id="UP001168990">
    <property type="component" value="Unassembled WGS sequence"/>
</dbReference>
<evidence type="ECO:0000313" key="2">
    <source>
        <dbReference type="Proteomes" id="UP001168990"/>
    </source>
</evidence>
<proteinExistence type="predicted"/>
<comment type="caution">
    <text evidence="1">The sequence shown here is derived from an EMBL/GenBank/DDBJ whole genome shotgun (WGS) entry which is preliminary data.</text>
</comment>
<organism evidence="1 2">
    <name type="scientific">Microctonus aethiopoides</name>
    <dbReference type="NCBI Taxonomy" id="144406"/>
    <lineage>
        <taxon>Eukaryota</taxon>
        <taxon>Metazoa</taxon>
        <taxon>Ecdysozoa</taxon>
        <taxon>Arthropoda</taxon>
        <taxon>Hexapoda</taxon>
        <taxon>Insecta</taxon>
        <taxon>Pterygota</taxon>
        <taxon>Neoptera</taxon>
        <taxon>Endopterygota</taxon>
        <taxon>Hymenoptera</taxon>
        <taxon>Apocrita</taxon>
        <taxon>Ichneumonoidea</taxon>
        <taxon>Braconidae</taxon>
        <taxon>Euphorinae</taxon>
        <taxon>Microctonus</taxon>
    </lineage>
</organism>
<accession>A0AA39FHR2</accession>
<sequence>MWKNYLTMIRNRFLCPKNAKTASDLLTEIFLKNWDDIDQSIFQSGMIDKIVANVLTKEKHSLIFITNYLQISHLRYDYEELLELSMIFLDDTSNQIIHFKRPGGMRHTRWMVKTIYSLKMFLFRGEFRLTARETINLREIYIFVILFHIKVAPTRELSYHSHHSWYISEELTALSLFYENFPVEIEKQMINAMKSQRVTIIIEK</sequence>